<accession>A0ACB6QDH5</accession>
<gene>
    <name evidence="1" type="ORF">BDR25DRAFT_295895</name>
</gene>
<organism evidence="1 2">
    <name type="scientific">Lindgomyces ingoldianus</name>
    <dbReference type="NCBI Taxonomy" id="673940"/>
    <lineage>
        <taxon>Eukaryota</taxon>
        <taxon>Fungi</taxon>
        <taxon>Dikarya</taxon>
        <taxon>Ascomycota</taxon>
        <taxon>Pezizomycotina</taxon>
        <taxon>Dothideomycetes</taxon>
        <taxon>Pleosporomycetidae</taxon>
        <taxon>Pleosporales</taxon>
        <taxon>Lindgomycetaceae</taxon>
        <taxon>Lindgomyces</taxon>
    </lineage>
</organism>
<evidence type="ECO:0000313" key="1">
    <source>
        <dbReference type="EMBL" id="KAF2465074.1"/>
    </source>
</evidence>
<comment type="caution">
    <text evidence="1">The sequence shown here is derived from an EMBL/GenBank/DDBJ whole genome shotgun (WGS) entry which is preliminary data.</text>
</comment>
<dbReference type="EMBL" id="MU003532">
    <property type="protein sequence ID" value="KAF2465074.1"/>
    <property type="molecule type" value="Genomic_DNA"/>
</dbReference>
<keyword evidence="2" id="KW-1185">Reference proteome</keyword>
<reference evidence="1" key="1">
    <citation type="journal article" date="2020" name="Stud. Mycol.">
        <title>101 Dothideomycetes genomes: a test case for predicting lifestyles and emergence of pathogens.</title>
        <authorList>
            <person name="Haridas S."/>
            <person name="Albert R."/>
            <person name="Binder M."/>
            <person name="Bloem J."/>
            <person name="Labutti K."/>
            <person name="Salamov A."/>
            <person name="Andreopoulos B."/>
            <person name="Baker S."/>
            <person name="Barry K."/>
            <person name="Bills G."/>
            <person name="Bluhm B."/>
            <person name="Cannon C."/>
            <person name="Castanera R."/>
            <person name="Culley D."/>
            <person name="Daum C."/>
            <person name="Ezra D."/>
            <person name="Gonzalez J."/>
            <person name="Henrissat B."/>
            <person name="Kuo A."/>
            <person name="Liang C."/>
            <person name="Lipzen A."/>
            <person name="Lutzoni F."/>
            <person name="Magnuson J."/>
            <person name="Mondo S."/>
            <person name="Nolan M."/>
            <person name="Ohm R."/>
            <person name="Pangilinan J."/>
            <person name="Park H.-J."/>
            <person name="Ramirez L."/>
            <person name="Alfaro M."/>
            <person name="Sun H."/>
            <person name="Tritt A."/>
            <person name="Yoshinaga Y."/>
            <person name="Zwiers L.-H."/>
            <person name="Turgeon B."/>
            <person name="Goodwin S."/>
            <person name="Spatafora J."/>
            <person name="Crous P."/>
            <person name="Grigoriev I."/>
        </authorList>
    </citation>
    <scope>NUCLEOTIDE SEQUENCE</scope>
    <source>
        <strain evidence="1">ATCC 200398</strain>
    </source>
</reference>
<evidence type="ECO:0000313" key="2">
    <source>
        <dbReference type="Proteomes" id="UP000799755"/>
    </source>
</evidence>
<name>A0ACB6QDH5_9PLEO</name>
<protein>
    <submittedName>
        <fullName evidence="1">Uncharacterized protein</fullName>
    </submittedName>
</protein>
<dbReference type="Proteomes" id="UP000799755">
    <property type="component" value="Unassembled WGS sequence"/>
</dbReference>
<proteinExistence type="predicted"/>
<sequence length="363" mass="41412">MSDIARLTRSCFRLLQELSSTLPDAKADYQVAMSPAAVQNELERFKLWSGNLGAMESNRSSLYFRLRDSTVMQTNVTNLLRKLEKIIRDCLEIIKGDRLPLDEMPKPEYVSSPDTSDDDSDYEPVDYGRVTTELGMNMLNIVDILSDLFKLSFKIRNSTTATESLKPFTFQDINEETQKDRLAIYEEYDRRHVQEYIEQAQKGREEFSDRDQLMILVGRFAATVTRRRRMLQYWQRHAEKLASAIVTEECLNSMQVISLGASSTLQDVEARGSPEQRAPPANKTIYSGTEATRYDPKLEETLETSSVISYATTAFDLDGSAITIPPLPAQVFEGSEFLCPYCRTVIPSWHGKGHAWRYGLTYI</sequence>